<dbReference type="AlphaFoldDB" id="A0A429JUB3"/>
<proteinExistence type="predicted"/>
<dbReference type="EMBL" id="RFES01000012">
    <property type="protein sequence ID" value="RSO53612.1"/>
    <property type="molecule type" value="Genomic_DNA"/>
</dbReference>
<dbReference type="RefSeq" id="WP_125699649.1">
    <property type="nucleotide sequence ID" value="NZ_RFES01000012.1"/>
</dbReference>
<organism evidence="1 2">
    <name type="scientific">Acinetobacter lactucae</name>
    <dbReference type="NCBI Taxonomy" id="1785128"/>
    <lineage>
        <taxon>Bacteria</taxon>
        <taxon>Pseudomonadati</taxon>
        <taxon>Pseudomonadota</taxon>
        <taxon>Gammaproteobacteria</taxon>
        <taxon>Moraxellales</taxon>
        <taxon>Moraxellaceae</taxon>
        <taxon>Acinetobacter</taxon>
        <taxon>Acinetobacter calcoaceticus/baumannii complex</taxon>
    </lineage>
</organism>
<evidence type="ECO:0000313" key="2">
    <source>
        <dbReference type="Proteomes" id="UP000276905"/>
    </source>
</evidence>
<name>A0A429JUB3_9GAMM</name>
<comment type="caution">
    <text evidence="1">The sequence shown here is derived from an EMBL/GenBank/DDBJ whole genome shotgun (WGS) entry which is preliminary data.</text>
</comment>
<dbReference type="Proteomes" id="UP000276905">
    <property type="component" value="Unassembled WGS sequence"/>
</dbReference>
<protein>
    <submittedName>
        <fullName evidence="1">Uncharacterized protein</fullName>
    </submittedName>
</protein>
<gene>
    <name evidence="1" type="ORF">EA756_15835</name>
</gene>
<reference evidence="1 2" key="1">
    <citation type="submission" date="2018-10" db="EMBL/GenBank/DDBJ databases">
        <title>GWAS and RNA-Seq identify cryptic mechanisms of antimicrobial resistance in Acinetobacter baumannii.</title>
        <authorList>
            <person name="Sahl J.W."/>
        </authorList>
    </citation>
    <scope>NUCLEOTIDE SEQUENCE [LARGE SCALE GENOMIC DNA]</scope>
    <source>
        <strain evidence="1 2">TG41018</strain>
    </source>
</reference>
<accession>A0A429JUB3</accession>
<evidence type="ECO:0000313" key="1">
    <source>
        <dbReference type="EMBL" id="RSO53612.1"/>
    </source>
</evidence>
<sequence>MAISLNLPIYPNVYFWCFFKQKNFLREKIKLRKLWLIF</sequence>